<evidence type="ECO:0000259" key="1">
    <source>
        <dbReference type="Pfam" id="PF00551"/>
    </source>
</evidence>
<dbReference type="InterPro" id="IPR002376">
    <property type="entry name" value="Formyl_transf_N"/>
</dbReference>
<comment type="caution">
    <text evidence="2">The sequence shown here is derived from an EMBL/GenBank/DDBJ whole genome shotgun (WGS) entry which is preliminary data.</text>
</comment>
<dbReference type="InterPro" id="IPR036477">
    <property type="entry name" value="Formyl_transf_N_sf"/>
</dbReference>
<protein>
    <recommendedName>
        <fullName evidence="1">Formyl transferase N-terminal domain-containing protein</fullName>
    </recommendedName>
</protein>
<organism evidence="2">
    <name type="scientific">marine sediment metagenome</name>
    <dbReference type="NCBI Taxonomy" id="412755"/>
    <lineage>
        <taxon>unclassified sequences</taxon>
        <taxon>metagenomes</taxon>
        <taxon>ecological metagenomes</taxon>
    </lineage>
</organism>
<dbReference type="AlphaFoldDB" id="X1AL75"/>
<dbReference type="EMBL" id="BART01002935">
    <property type="protein sequence ID" value="GAG70272.1"/>
    <property type="molecule type" value="Genomic_DNA"/>
</dbReference>
<evidence type="ECO:0000313" key="2">
    <source>
        <dbReference type="EMBL" id="GAG70272.1"/>
    </source>
</evidence>
<dbReference type="Pfam" id="PF00551">
    <property type="entry name" value="Formyl_trans_N"/>
    <property type="match status" value="1"/>
</dbReference>
<dbReference type="Gene3D" id="3.40.50.12230">
    <property type="match status" value="1"/>
</dbReference>
<gene>
    <name evidence="2" type="ORF">S01H4_08523</name>
</gene>
<feature type="domain" description="Formyl transferase N-terminal" evidence="1">
    <location>
        <begin position="2"/>
        <end position="73"/>
    </location>
</feature>
<name>X1AL75_9ZZZZ</name>
<reference evidence="2" key="1">
    <citation type="journal article" date="2014" name="Front. Microbiol.">
        <title>High frequency of phylogenetically diverse reductive dehalogenase-homologous genes in deep subseafloor sedimentary metagenomes.</title>
        <authorList>
            <person name="Kawai M."/>
            <person name="Futagami T."/>
            <person name="Toyoda A."/>
            <person name="Takaki Y."/>
            <person name="Nishi S."/>
            <person name="Hori S."/>
            <person name="Arai W."/>
            <person name="Tsubouchi T."/>
            <person name="Morono Y."/>
            <person name="Uchiyama I."/>
            <person name="Ito T."/>
            <person name="Fujiyama A."/>
            <person name="Inagaki F."/>
            <person name="Takami H."/>
        </authorList>
    </citation>
    <scope>NUCLEOTIDE SEQUENCE</scope>
    <source>
        <strain evidence="2">Expedition CK06-06</strain>
    </source>
</reference>
<proteinExistence type="predicted"/>
<dbReference type="SUPFAM" id="SSF53328">
    <property type="entry name" value="Formyltransferase"/>
    <property type="match status" value="1"/>
</dbReference>
<accession>X1AL75</accession>
<sequence length="95" mass="11144">MKNNIINLHISLLLWNRGAYPNVWSFLEDTPKGVTIYIIDEGVDTGSILAQKEIYIDENIETLRSSYEKLHREIQALFREKWADIKNRSVKKIPQ</sequence>